<dbReference type="AlphaFoldDB" id="A0A841H443"/>
<dbReference type="CDD" id="cd07731">
    <property type="entry name" value="ComA-like_MBL-fold"/>
    <property type="match status" value="1"/>
</dbReference>
<feature type="transmembrane region" description="Helical" evidence="6">
    <location>
        <begin position="349"/>
        <end position="372"/>
    </location>
</feature>
<evidence type="ECO:0000313" key="8">
    <source>
        <dbReference type="EMBL" id="MBB6072722.1"/>
    </source>
</evidence>
<dbReference type="Pfam" id="PF03772">
    <property type="entry name" value="Competence"/>
    <property type="match status" value="1"/>
</dbReference>
<feature type="transmembrane region" description="Helical" evidence="6">
    <location>
        <begin position="411"/>
        <end position="434"/>
    </location>
</feature>
<feature type="transmembrane region" description="Helical" evidence="6">
    <location>
        <begin position="31"/>
        <end position="49"/>
    </location>
</feature>
<dbReference type="PANTHER" id="PTHR30619">
    <property type="entry name" value="DNA INTERNALIZATION/COMPETENCE PROTEIN COMEC/REC2"/>
    <property type="match status" value="1"/>
</dbReference>
<name>A0A841H443_9BACT</name>
<comment type="subcellular location">
    <subcellularLocation>
        <location evidence="1">Cell membrane</location>
        <topology evidence="1">Multi-pass membrane protein</topology>
    </subcellularLocation>
</comment>
<dbReference type="Proteomes" id="UP000582837">
    <property type="component" value="Unassembled WGS sequence"/>
</dbReference>
<dbReference type="Gene3D" id="3.60.15.10">
    <property type="entry name" value="Ribonuclease Z/Hydroxyacylglutathione hydrolase-like"/>
    <property type="match status" value="1"/>
</dbReference>
<evidence type="ECO:0000256" key="4">
    <source>
        <dbReference type="ARBA" id="ARBA00022989"/>
    </source>
</evidence>
<dbReference type="EMBL" id="JACHIA010000017">
    <property type="protein sequence ID" value="MBB6072722.1"/>
    <property type="molecule type" value="Genomic_DNA"/>
</dbReference>
<feature type="transmembrane region" description="Helical" evidence="6">
    <location>
        <begin position="61"/>
        <end position="78"/>
    </location>
</feature>
<evidence type="ECO:0000256" key="6">
    <source>
        <dbReference type="SAM" id="Phobius"/>
    </source>
</evidence>
<dbReference type="NCBIfam" id="TIGR00361">
    <property type="entry name" value="ComEC_Rec2"/>
    <property type="match status" value="1"/>
</dbReference>
<dbReference type="InterPro" id="IPR004477">
    <property type="entry name" value="ComEC_N"/>
</dbReference>
<dbReference type="InterPro" id="IPR004797">
    <property type="entry name" value="Competence_ComEC/Rec2"/>
</dbReference>
<feature type="transmembrane region" description="Helical" evidence="6">
    <location>
        <begin position="384"/>
        <end position="404"/>
    </location>
</feature>
<feature type="transmembrane region" description="Helical" evidence="6">
    <location>
        <begin position="321"/>
        <end position="337"/>
    </location>
</feature>
<dbReference type="SMART" id="SM00849">
    <property type="entry name" value="Lactamase_B"/>
    <property type="match status" value="1"/>
</dbReference>
<evidence type="ECO:0000256" key="2">
    <source>
        <dbReference type="ARBA" id="ARBA00022475"/>
    </source>
</evidence>
<keyword evidence="2" id="KW-1003">Cell membrane</keyword>
<feature type="transmembrane region" description="Helical" evidence="6">
    <location>
        <begin position="281"/>
        <end position="301"/>
    </location>
</feature>
<dbReference type="NCBIfam" id="TIGR00360">
    <property type="entry name" value="ComEC_N-term"/>
    <property type="match status" value="1"/>
</dbReference>
<evidence type="ECO:0000256" key="5">
    <source>
        <dbReference type="ARBA" id="ARBA00023136"/>
    </source>
</evidence>
<keyword evidence="4 6" id="KW-1133">Transmembrane helix</keyword>
<organism evidence="8 9">
    <name type="scientific">Longimicrobium terrae</name>
    <dbReference type="NCBI Taxonomy" id="1639882"/>
    <lineage>
        <taxon>Bacteria</taxon>
        <taxon>Pseudomonadati</taxon>
        <taxon>Gemmatimonadota</taxon>
        <taxon>Longimicrobiia</taxon>
        <taxon>Longimicrobiales</taxon>
        <taxon>Longimicrobiaceae</taxon>
        <taxon>Longimicrobium</taxon>
    </lineage>
</organism>
<feature type="transmembrane region" description="Helical" evidence="6">
    <location>
        <begin position="508"/>
        <end position="529"/>
    </location>
</feature>
<dbReference type="InterPro" id="IPR052159">
    <property type="entry name" value="Competence_DNA_uptake"/>
</dbReference>
<feature type="transmembrane region" description="Helical" evidence="6">
    <location>
        <begin position="247"/>
        <end position="269"/>
    </location>
</feature>
<protein>
    <submittedName>
        <fullName evidence="8">Competence protein ComEC</fullName>
    </submittedName>
</protein>
<comment type="caution">
    <text evidence="8">The sequence shown here is derived from an EMBL/GenBank/DDBJ whole genome shotgun (WGS) entry which is preliminary data.</text>
</comment>
<evidence type="ECO:0000256" key="3">
    <source>
        <dbReference type="ARBA" id="ARBA00022692"/>
    </source>
</evidence>
<feature type="transmembrane region" description="Helical" evidence="6">
    <location>
        <begin position="478"/>
        <end position="496"/>
    </location>
</feature>
<sequence length="788" mass="83483">MNLIRLPLVAASLAFLGGLLAGLRLEWMTGGIALVAVPLLGAPWLYPRITGGPAPRWMPRAVLWAAVAMAGAGHGALARADAVADCRAHLRDGDPLVVTGVLAANWTPPPDDDGKRPLLPTQVREIASRTGVIPGCTGGVRVRMPRGAAPALAGTEVVVRGEWRTLPRPVLGSAWPRDGAFAGYVSVDSVQTAPPRWSAHPLLAARGASQRRVHRLMGRHGPLADALLLNRRETLDRDLSNRFAQTGLVHLLAISGTHVALLGAVFVLLGRILRLSRARIAWLTILLMAVYLALIGAPGSAVRSGIMMGLVLIGGVLQRPSATLPIVSAAALVILAIDPMQALDVGFQLSFAGVLGIILFRAPMIAAVPSAWRRHPAARWLAESVAVSIAAFACTAPVVAHAFGQVAPVSILANLPAIPLTSLALIGVGAAALLDPLAPPLARLVADGAGLALDLLNLVVDLALRVPWGHAAVTRPRWWLWALAAIAFLLVMDATLRMRARVRWSAALMAAAATLLLLPFSGAASGGGMEIAFLDVGQGDAIAIRTPGNRWVLVDAGERDGEWDAGERRVLPFLRARGVTRLEAMVLTHPHADHIGGAAAVMRAMPVARLLEPGMPYGSPMYLETLQTAVEHRVEWLAARRDRVLSVDGVTFTVLWPTEASLHAPEDVNDISAVILLRYGEFSALLTGDAPSGVEEQLVARHGAALRVDVLKAGHHGSRTASSDALLQAARPELAVISCGVRNKYRHPHAQALQRLQMHHVPVARTDRDGTVLVEVEPGGEHWSRGDP</sequence>
<reference evidence="8 9" key="1">
    <citation type="submission" date="2020-08" db="EMBL/GenBank/DDBJ databases">
        <title>Genomic Encyclopedia of Type Strains, Phase IV (KMG-IV): sequencing the most valuable type-strain genomes for metagenomic binning, comparative biology and taxonomic classification.</title>
        <authorList>
            <person name="Goeker M."/>
        </authorList>
    </citation>
    <scope>NUCLEOTIDE SEQUENCE [LARGE SCALE GENOMIC DNA]</scope>
    <source>
        <strain evidence="8 9">DSM 29007</strain>
    </source>
</reference>
<dbReference type="InterPro" id="IPR036866">
    <property type="entry name" value="RibonucZ/Hydroxyglut_hydro"/>
</dbReference>
<dbReference type="GO" id="GO:0005886">
    <property type="term" value="C:plasma membrane"/>
    <property type="evidence" value="ECO:0007669"/>
    <property type="project" value="UniProtKB-SubCell"/>
</dbReference>
<keyword evidence="5 6" id="KW-0472">Membrane</keyword>
<keyword evidence="9" id="KW-1185">Reference proteome</keyword>
<evidence type="ECO:0000313" key="9">
    <source>
        <dbReference type="Proteomes" id="UP000582837"/>
    </source>
</evidence>
<dbReference type="InterPro" id="IPR035681">
    <property type="entry name" value="ComA-like_MBL"/>
</dbReference>
<evidence type="ECO:0000259" key="7">
    <source>
        <dbReference type="SMART" id="SM00849"/>
    </source>
</evidence>
<evidence type="ECO:0000256" key="1">
    <source>
        <dbReference type="ARBA" id="ARBA00004651"/>
    </source>
</evidence>
<dbReference type="SUPFAM" id="SSF56281">
    <property type="entry name" value="Metallo-hydrolase/oxidoreductase"/>
    <property type="match status" value="1"/>
</dbReference>
<dbReference type="GO" id="GO:0030420">
    <property type="term" value="P:establishment of competence for transformation"/>
    <property type="evidence" value="ECO:0007669"/>
    <property type="project" value="InterPro"/>
</dbReference>
<dbReference type="RefSeq" id="WP_170038792.1">
    <property type="nucleotide sequence ID" value="NZ_JABDTL010000002.1"/>
</dbReference>
<dbReference type="InterPro" id="IPR001279">
    <property type="entry name" value="Metallo-B-lactamas"/>
</dbReference>
<dbReference type="PANTHER" id="PTHR30619:SF1">
    <property type="entry name" value="RECOMBINATION PROTEIN 2"/>
    <property type="match status" value="1"/>
</dbReference>
<proteinExistence type="predicted"/>
<feature type="domain" description="Metallo-beta-lactamase" evidence="7">
    <location>
        <begin position="538"/>
        <end position="741"/>
    </location>
</feature>
<accession>A0A841H443</accession>
<keyword evidence="3 6" id="KW-0812">Transmembrane</keyword>
<dbReference type="Pfam" id="PF00753">
    <property type="entry name" value="Lactamase_B"/>
    <property type="match status" value="1"/>
</dbReference>
<gene>
    <name evidence="8" type="ORF">HNQ61_004385</name>
</gene>